<dbReference type="EMBL" id="JACJTA010000003">
    <property type="protein sequence ID" value="MBD2603464.1"/>
    <property type="molecule type" value="Genomic_DNA"/>
</dbReference>
<reference evidence="1 2" key="1">
    <citation type="journal article" date="2020" name="ISME J.">
        <title>Comparative genomics reveals insights into cyanobacterial evolution and habitat adaptation.</title>
        <authorList>
            <person name="Chen M.Y."/>
            <person name="Teng W.K."/>
            <person name="Zhao L."/>
            <person name="Hu C.X."/>
            <person name="Zhou Y.K."/>
            <person name="Han B.P."/>
            <person name="Song L.R."/>
            <person name="Shu W.S."/>
        </authorList>
    </citation>
    <scope>NUCLEOTIDE SEQUENCE [LARGE SCALE GENOMIC DNA]</scope>
    <source>
        <strain evidence="1 2">FACHB-248</strain>
    </source>
</reference>
<proteinExistence type="predicted"/>
<comment type="caution">
    <text evidence="1">The sequence shown here is derived from an EMBL/GenBank/DDBJ whole genome shotgun (WGS) entry which is preliminary data.</text>
</comment>
<gene>
    <name evidence="1" type="ORF">H6G81_02690</name>
</gene>
<accession>A0ABR8GJW6</accession>
<dbReference type="RefSeq" id="WP_051502845.1">
    <property type="nucleotide sequence ID" value="NZ_JACJTA010000003.1"/>
</dbReference>
<dbReference type="Pfam" id="PF01954">
    <property type="entry name" value="AF2212-like"/>
    <property type="match status" value="1"/>
</dbReference>
<dbReference type="Gene3D" id="4.10.1150.10">
    <property type="entry name" value="AF2212/PG0164-like"/>
    <property type="match status" value="1"/>
</dbReference>
<keyword evidence="2" id="KW-1185">Reference proteome</keyword>
<evidence type="ECO:0000313" key="2">
    <source>
        <dbReference type="Proteomes" id="UP000660380"/>
    </source>
</evidence>
<evidence type="ECO:0000313" key="1">
    <source>
        <dbReference type="EMBL" id="MBD2603464.1"/>
    </source>
</evidence>
<dbReference type="SUPFAM" id="SSF141694">
    <property type="entry name" value="AF2212/PG0164-like"/>
    <property type="match status" value="1"/>
</dbReference>
<organism evidence="1 2">
    <name type="scientific">Scytonema hofmannii FACHB-248</name>
    <dbReference type="NCBI Taxonomy" id="1842502"/>
    <lineage>
        <taxon>Bacteria</taxon>
        <taxon>Bacillati</taxon>
        <taxon>Cyanobacteriota</taxon>
        <taxon>Cyanophyceae</taxon>
        <taxon>Nostocales</taxon>
        <taxon>Scytonemataceae</taxon>
        <taxon>Scytonema</taxon>
    </lineage>
</organism>
<sequence length="91" mass="9999">MAISIEAVYEEGVLRLSQPIPLAEGTRVEVIVISCETKPKVQSAKDILAKIASMPLEGSNDQFSGRDHDSILYPQHDATVVETFQWNVSTV</sequence>
<protein>
    <submittedName>
        <fullName evidence="1">Antitoxin family protein</fullName>
    </submittedName>
</protein>
<dbReference type="Proteomes" id="UP000660380">
    <property type="component" value="Unassembled WGS sequence"/>
</dbReference>
<name>A0ABR8GJW6_9CYAN</name>
<dbReference type="InterPro" id="IPR024069">
    <property type="entry name" value="AF2212-like_dom_sf"/>
</dbReference>
<dbReference type="InterPro" id="IPR008203">
    <property type="entry name" value="AF2212-like"/>
</dbReference>